<evidence type="ECO:0000313" key="1">
    <source>
        <dbReference type="EMBL" id="EFN87171.1"/>
    </source>
</evidence>
<sequence length="164" mass="18738">MRVEPSDGALLMVDHQPLLPFPRFSQTSYLPVKIGDVNVTGNGISWLQFVVSGKLITFVPIIKEKDYLKCTVTIPQKDQDSLKIGEELVKLGLGTVHESGIRLKDKNALAYTKSLINAQKWAIRRRNGHWHFVRQPTVLWKTQMFIINKMKSLLPAYIVRQLDI</sequence>
<dbReference type="InParanoid" id="E2BAW4"/>
<reference evidence="1 2" key="1">
    <citation type="journal article" date="2010" name="Science">
        <title>Genomic comparison of the ants Camponotus floridanus and Harpegnathos saltator.</title>
        <authorList>
            <person name="Bonasio R."/>
            <person name="Zhang G."/>
            <person name="Ye C."/>
            <person name="Mutti N.S."/>
            <person name="Fang X."/>
            <person name="Qin N."/>
            <person name="Donahue G."/>
            <person name="Yang P."/>
            <person name="Li Q."/>
            <person name="Li C."/>
            <person name="Zhang P."/>
            <person name="Huang Z."/>
            <person name="Berger S.L."/>
            <person name="Reinberg D."/>
            <person name="Wang J."/>
            <person name="Liebig J."/>
        </authorList>
    </citation>
    <scope>NUCLEOTIDE SEQUENCE [LARGE SCALE GENOMIC DNA]</scope>
    <source>
        <strain evidence="1 2">R22 G/1</strain>
    </source>
</reference>
<dbReference type="PANTHER" id="PTHR28434">
    <property type="entry name" value="PROTEIN C3ORF33"/>
    <property type="match status" value="1"/>
</dbReference>
<name>E2BAW4_HARSA</name>
<dbReference type="InterPro" id="IPR042421">
    <property type="entry name" value="C3orf33-like"/>
</dbReference>
<dbReference type="SUPFAM" id="SSF50199">
    <property type="entry name" value="Staphylococcal nuclease"/>
    <property type="match status" value="1"/>
</dbReference>
<dbReference type="EMBL" id="GL446861">
    <property type="protein sequence ID" value="EFN87171.1"/>
    <property type="molecule type" value="Genomic_DNA"/>
</dbReference>
<accession>E2BAW4</accession>
<protein>
    <submittedName>
        <fullName evidence="1">Uncharacterized protein</fullName>
    </submittedName>
</protein>
<dbReference type="GO" id="GO:0005615">
    <property type="term" value="C:extracellular space"/>
    <property type="evidence" value="ECO:0007669"/>
    <property type="project" value="TreeGrafter"/>
</dbReference>
<dbReference type="OrthoDB" id="6220511at2759"/>
<organism evidence="2">
    <name type="scientific">Harpegnathos saltator</name>
    <name type="common">Jerdon's jumping ant</name>
    <dbReference type="NCBI Taxonomy" id="610380"/>
    <lineage>
        <taxon>Eukaryota</taxon>
        <taxon>Metazoa</taxon>
        <taxon>Ecdysozoa</taxon>
        <taxon>Arthropoda</taxon>
        <taxon>Hexapoda</taxon>
        <taxon>Insecta</taxon>
        <taxon>Pterygota</taxon>
        <taxon>Neoptera</taxon>
        <taxon>Endopterygota</taxon>
        <taxon>Hymenoptera</taxon>
        <taxon>Apocrita</taxon>
        <taxon>Aculeata</taxon>
        <taxon>Formicoidea</taxon>
        <taxon>Formicidae</taxon>
        <taxon>Ponerinae</taxon>
        <taxon>Ponerini</taxon>
        <taxon>Harpegnathos</taxon>
    </lineage>
</organism>
<proteinExistence type="predicted"/>
<dbReference type="AlphaFoldDB" id="E2BAW4"/>
<keyword evidence="2" id="KW-1185">Reference proteome</keyword>
<dbReference type="PANTHER" id="PTHR28434:SF1">
    <property type="entry name" value="PROTEIN C3ORF33"/>
    <property type="match status" value="1"/>
</dbReference>
<dbReference type="Proteomes" id="UP000008237">
    <property type="component" value="Unassembled WGS sequence"/>
</dbReference>
<gene>
    <name evidence="1" type="ORF">EAI_02531</name>
</gene>
<dbReference type="Gene3D" id="2.40.50.90">
    <property type="match status" value="1"/>
</dbReference>
<dbReference type="InterPro" id="IPR035437">
    <property type="entry name" value="SNase_OB-fold_sf"/>
</dbReference>
<dbReference type="OMA" id="PRHFIRE"/>
<evidence type="ECO:0000313" key="2">
    <source>
        <dbReference type="Proteomes" id="UP000008237"/>
    </source>
</evidence>